<organism evidence="3 4">
    <name type="scientific">Pseudolysinimonas yzui</name>
    <dbReference type="NCBI Taxonomy" id="2708254"/>
    <lineage>
        <taxon>Bacteria</taxon>
        <taxon>Bacillati</taxon>
        <taxon>Actinomycetota</taxon>
        <taxon>Actinomycetes</taxon>
        <taxon>Micrococcales</taxon>
        <taxon>Microbacteriaceae</taxon>
        <taxon>Pseudolysinimonas</taxon>
    </lineage>
</organism>
<evidence type="ECO:0008006" key="5">
    <source>
        <dbReference type="Google" id="ProtNLM"/>
    </source>
</evidence>
<dbReference type="Proteomes" id="UP000617531">
    <property type="component" value="Unassembled WGS sequence"/>
</dbReference>
<dbReference type="AlphaFoldDB" id="A0A8J3GQ69"/>
<keyword evidence="2" id="KW-1133">Transmembrane helix</keyword>
<accession>A0A8J3GQ69</accession>
<dbReference type="RefSeq" id="WP_191282742.1">
    <property type="nucleotide sequence ID" value="NZ_BNAI01000002.1"/>
</dbReference>
<protein>
    <recommendedName>
        <fullName evidence="5">DUF3105 domain-containing protein</fullName>
    </recommendedName>
</protein>
<sequence>MATPPDRPDQPTIKEQRAQKRAAQLEAFKKKEAAAKRNRLLGIIAAVVALVLVVGTVATVLVLNSIPSQREVISGDYEDRLQLYPDLDATHTDTRVSYDQSPPVGGPHNPAWLNCGVYDEEQQNENVVHTLEHGAVWIAYDPATTTDDEIAALIALAPDTYTVISPYEGLGDAKAISAWGAQRLFTEVDDPAVEDFLNEFWRSPSSPEPNASCTGGVDGPGRVS</sequence>
<evidence type="ECO:0000313" key="3">
    <source>
        <dbReference type="EMBL" id="GHF14167.1"/>
    </source>
</evidence>
<evidence type="ECO:0000313" key="4">
    <source>
        <dbReference type="Proteomes" id="UP000617531"/>
    </source>
</evidence>
<keyword evidence="4" id="KW-1185">Reference proteome</keyword>
<feature type="compositionally biased region" description="Basic and acidic residues" evidence="1">
    <location>
        <begin position="1"/>
        <end position="18"/>
    </location>
</feature>
<feature type="transmembrane region" description="Helical" evidence="2">
    <location>
        <begin position="40"/>
        <end position="63"/>
    </location>
</feature>
<keyword evidence="2" id="KW-0472">Membrane</keyword>
<dbReference type="Pfam" id="PF11303">
    <property type="entry name" value="DUF3105"/>
    <property type="match status" value="1"/>
</dbReference>
<feature type="region of interest" description="Disordered" evidence="1">
    <location>
        <begin position="201"/>
        <end position="224"/>
    </location>
</feature>
<gene>
    <name evidence="3" type="ORF">GCM10011600_13870</name>
</gene>
<keyword evidence="2" id="KW-0812">Transmembrane</keyword>
<feature type="compositionally biased region" description="Polar residues" evidence="1">
    <location>
        <begin position="203"/>
        <end position="213"/>
    </location>
</feature>
<reference evidence="3" key="1">
    <citation type="journal article" date="2014" name="Int. J. Syst. Evol. Microbiol.">
        <title>Complete genome sequence of Corynebacterium casei LMG S-19264T (=DSM 44701T), isolated from a smear-ripened cheese.</title>
        <authorList>
            <consortium name="US DOE Joint Genome Institute (JGI-PGF)"/>
            <person name="Walter F."/>
            <person name="Albersmeier A."/>
            <person name="Kalinowski J."/>
            <person name="Ruckert C."/>
        </authorList>
    </citation>
    <scope>NUCLEOTIDE SEQUENCE</scope>
    <source>
        <strain evidence="3">CGMCC 1.16548</strain>
    </source>
</reference>
<proteinExistence type="predicted"/>
<feature type="region of interest" description="Disordered" evidence="1">
    <location>
        <begin position="1"/>
        <end position="21"/>
    </location>
</feature>
<comment type="caution">
    <text evidence="3">The sequence shown here is derived from an EMBL/GenBank/DDBJ whole genome shotgun (WGS) entry which is preliminary data.</text>
</comment>
<name>A0A8J3GQ69_9MICO</name>
<dbReference type="EMBL" id="BNAI01000002">
    <property type="protein sequence ID" value="GHF14167.1"/>
    <property type="molecule type" value="Genomic_DNA"/>
</dbReference>
<reference evidence="3" key="2">
    <citation type="submission" date="2020-09" db="EMBL/GenBank/DDBJ databases">
        <authorList>
            <person name="Sun Q."/>
            <person name="Zhou Y."/>
        </authorList>
    </citation>
    <scope>NUCLEOTIDE SEQUENCE</scope>
    <source>
        <strain evidence="3">CGMCC 1.16548</strain>
    </source>
</reference>
<dbReference type="InterPro" id="IPR021454">
    <property type="entry name" value="DUF3105"/>
</dbReference>
<evidence type="ECO:0000256" key="2">
    <source>
        <dbReference type="SAM" id="Phobius"/>
    </source>
</evidence>
<evidence type="ECO:0000256" key="1">
    <source>
        <dbReference type="SAM" id="MobiDB-lite"/>
    </source>
</evidence>